<dbReference type="NCBIfam" id="TIGR00431">
    <property type="entry name" value="TruB"/>
    <property type="match status" value="1"/>
</dbReference>
<name>A0A1T5BZD1_9SPHI</name>
<comment type="function">
    <text evidence="5">Responsible for synthesis of pseudouridine from uracil-55 in the psi GC loop of transfer RNAs.</text>
</comment>
<evidence type="ECO:0000256" key="2">
    <source>
        <dbReference type="ARBA" id="ARBA00005642"/>
    </source>
</evidence>
<dbReference type="AlphaFoldDB" id="A0A1T5BZD1"/>
<evidence type="ECO:0000256" key="1">
    <source>
        <dbReference type="ARBA" id="ARBA00000385"/>
    </source>
</evidence>
<dbReference type="SUPFAM" id="SSF55120">
    <property type="entry name" value="Pseudouridine synthase"/>
    <property type="match status" value="1"/>
</dbReference>
<dbReference type="RefSeq" id="WP_079641712.1">
    <property type="nucleotide sequence ID" value="NZ_FUZF01000003.1"/>
</dbReference>
<dbReference type="PANTHER" id="PTHR13767:SF2">
    <property type="entry name" value="PSEUDOURIDYLATE SYNTHASE TRUB1"/>
    <property type="match status" value="1"/>
</dbReference>
<dbReference type="GO" id="GO:1990481">
    <property type="term" value="P:mRNA pseudouridine synthesis"/>
    <property type="evidence" value="ECO:0007669"/>
    <property type="project" value="TreeGrafter"/>
</dbReference>
<evidence type="ECO:0000313" key="8">
    <source>
        <dbReference type="EMBL" id="SKB52524.1"/>
    </source>
</evidence>
<dbReference type="InterPro" id="IPR002501">
    <property type="entry name" value="PsdUridine_synth_N"/>
</dbReference>
<gene>
    <name evidence="5" type="primary">truB</name>
    <name evidence="8" type="ORF">SAMN05660841_00955</name>
</gene>
<sequence>MEDIQESNTYFSFAEGEVLLVDKPLTWTSFDVVGKLRNTMKPLKLKVGHAGTLDPLATGLLIICTGKLTKKIDTFQAEDKEYTGTITLGATTPSYDLETEVDQTFDISEIKEDAILAATKSFLGEISQYPPAHSALKINGERVYEKARRGEEVELKARTVVIHAFDIEKIELPLVYFRIKCSKGTYIRSIANDFGKLLNNGSHLSSLRRTMSGEYHVDKAWNLEELIQTIRAQKALMEQEKSTIISNEDL</sequence>
<proteinExistence type="inferred from homology"/>
<comment type="similarity">
    <text evidence="2 5">Belongs to the pseudouridine synthase TruB family. Type 1 subfamily.</text>
</comment>
<dbReference type="InterPro" id="IPR014780">
    <property type="entry name" value="tRNA_psdUridine_synth_TruB"/>
</dbReference>
<comment type="catalytic activity">
    <reaction evidence="1 5">
        <text>uridine(55) in tRNA = pseudouridine(55) in tRNA</text>
        <dbReference type="Rhea" id="RHEA:42532"/>
        <dbReference type="Rhea" id="RHEA-COMP:10101"/>
        <dbReference type="Rhea" id="RHEA-COMP:10102"/>
        <dbReference type="ChEBI" id="CHEBI:65314"/>
        <dbReference type="ChEBI" id="CHEBI:65315"/>
        <dbReference type="EC" id="5.4.99.25"/>
    </reaction>
</comment>
<keyword evidence="3 5" id="KW-0819">tRNA processing</keyword>
<keyword evidence="9" id="KW-1185">Reference proteome</keyword>
<dbReference type="Gene3D" id="3.30.2350.10">
    <property type="entry name" value="Pseudouridine synthase"/>
    <property type="match status" value="1"/>
</dbReference>
<feature type="domain" description="tRNA pseudouridylate synthase B C-terminal" evidence="7">
    <location>
        <begin position="188"/>
        <end position="232"/>
    </location>
</feature>
<dbReference type="GO" id="GO:0031119">
    <property type="term" value="P:tRNA pseudouridine synthesis"/>
    <property type="evidence" value="ECO:0007669"/>
    <property type="project" value="UniProtKB-UniRule"/>
</dbReference>
<dbReference type="CDD" id="cd02573">
    <property type="entry name" value="PseudoU_synth_EcTruB"/>
    <property type="match status" value="1"/>
</dbReference>
<evidence type="ECO:0000313" key="9">
    <source>
        <dbReference type="Proteomes" id="UP000190150"/>
    </source>
</evidence>
<dbReference type="InterPro" id="IPR020103">
    <property type="entry name" value="PsdUridine_synth_cat_dom_sf"/>
</dbReference>
<dbReference type="PANTHER" id="PTHR13767">
    <property type="entry name" value="TRNA-PSEUDOURIDINE SYNTHASE"/>
    <property type="match status" value="1"/>
</dbReference>
<dbReference type="InterPro" id="IPR032819">
    <property type="entry name" value="TruB_C"/>
</dbReference>
<accession>A0A1T5BZD1</accession>
<dbReference type="HAMAP" id="MF_01080">
    <property type="entry name" value="TruB_bact"/>
    <property type="match status" value="1"/>
</dbReference>
<reference evidence="9" key="1">
    <citation type="submission" date="2017-02" db="EMBL/GenBank/DDBJ databases">
        <authorList>
            <person name="Varghese N."/>
            <person name="Submissions S."/>
        </authorList>
    </citation>
    <scope>NUCLEOTIDE SEQUENCE [LARGE SCALE GENOMIC DNA]</scope>
    <source>
        <strain evidence="9">DSM 24091</strain>
    </source>
</reference>
<dbReference type="GO" id="GO:0160148">
    <property type="term" value="F:tRNA pseudouridine(55) synthase activity"/>
    <property type="evidence" value="ECO:0007669"/>
    <property type="project" value="UniProtKB-EC"/>
</dbReference>
<dbReference type="Pfam" id="PF16198">
    <property type="entry name" value="TruB_C_2"/>
    <property type="match status" value="1"/>
</dbReference>
<feature type="active site" description="Nucleophile" evidence="5">
    <location>
        <position position="54"/>
    </location>
</feature>
<evidence type="ECO:0000256" key="5">
    <source>
        <dbReference type="HAMAP-Rule" id="MF_01080"/>
    </source>
</evidence>
<evidence type="ECO:0000259" key="7">
    <source>
        <dbReference type="Pfam" id="PF16198"/>
    </source>
</evidence>
<feature type="domain" description="Pseudouridine synthase II N-terminal" evidence="6">
    <location>
        <begin position="46"/>
        <end position="187"/>
    </location>
</feature>
<evidence type="ECO:0000259" key="6">
    <source>
        <dbReference type="Pfam" id="PF01509"/>
    </source>
</evidence>
<keyword evidence="4 5" id="KW-0413">Isomerase</keyword>
<organism evidence="8 9">
    <name type="scientific">Sphingobacterium nematocida</name>
    <dbReference type="NCBI Taxonomy" id="1513896"/>
    <lineage>
        <taxon>Bacteria</taxon>
        <taxon>Pseudomonadati</taxon>
        <taxon>Bacteroidota</taxon>
        <taxon>Sphingobacteriia</taxon>
        <taxon>Sphingobacteriales</taxon>
        <taxon>Sphingobacteriaceae</taxon>
        <taxon>Sphingobacterium</taxon>
    </lineage>
</organism>
<dbReference type="STRING" id="1513896.SAMN05660841_00955"/>
<dbReference type="EMBL" id="FUZF01000003">
    <property type="protein sequence ID" value="SKB52524.1"/>
    <property type="molecule type" value="Genomic_DNA"/>
</dbReference>
<protein>
    <recommendedName>
        <fullName evidence="5">tRNA pseudouridine synthase B</fullName>
        <ecNumber evidence="5">5.4.99.25</ecNumber>
    </recommendedName>
    <alternativeName>
        <fullName evidence="5">tRNA pseudouridine(55) synthase</fullName>
        <shortName evidence="5">Psi55 synthase</shortName>
    </alternativeName>
    <alternativeName>
        <fullName evidence="5">tRNA pseudouridylate synthase</fullName>
    </alternativeName>
    <alternativeName>
        <fullName evidence="5">tRNA-uridine isomerase</fullName>
    </alternativeName>
</protein>
<dbReference type="OrthoDB" id="9802309at2"/>
<dbReference type="Proteomes" id="UP000190150">
    <property type="component" value="Unassembled WGS sequence"/>
</dbReference>
<evidence type="ECO:0000256" key="4">
    <source>
        <dbReference type="ARBA" id="ARBA00023235"/>
    </source>
</evidence>
<evidence type="ECO:0000256" key="3">
    <source>
        <dbReference type="ARBA" id="ARBA00022694"/>
    </source>
</evidence>
<dbReference type="EC" id="5.4.99.25" evidence="5"/>
<dbReference type="GO" id="GO:0003723">
    <property type="term" value="F:RNA binding"/>
    <property type="evidence" value="ECO:0007669"/>
    <property type="project" value="InterPro"/>
</dbReference>
<dbReference type="Pfam" id="PF01509">
    <property type="entry name" value="TruB_N"/>
    <property type="match status" value="1"/>
</dbReference>